<dbReference type="PIRSF" id="PIRSF000097">
    <property type="entry name" value="AKR"/>
    <property type="match status" value="1"/>
</dbReference>
<dbReference type="CDD" id="cd19132">
    <property type="entry name" value="AKR_AKR5D1_E1"/>
    <property type="match status" value="1"/>
</dbReference>
<dbReference type="Pfam" id="PF00248">
    <property type="entry name" value="Aldo_ket_red"/>
    <property type="match status" value="1"/>
</dbReference>
<feature type="binding site" evidence="5">
    <location>
        <position position="120"/>
    </location>
    <ligand>
        <name>substrate</name>
    </ligand>
</feature>
<comment type="caution">
    <text evidence="8">The sequence shown here is derived from an EMBL/GenBank/DDBJ whole genome shotgun (WGS) entry which is preliminary data.</text>
</comment>
<dbReference type="Gene3D" id="3.20.20.100">
    <property type="entry name" value="NADP-dependent oxidoreductase domain"/>
    <property type="match status" value="1"/>
</dbReference>
<keyword evidence="3" id="KW-0560">Oxidoreductase</keyword>
<keyword evidence="2" id="KW-0521">NADP</keyword>
<dbReference type="PANTHER" id="PTHR43827:SF3">
    <property type="entry name" value="NADP-DEPENDENT OXIDOREDUCTASE DOMAIN-CONTAINING PROTEIN"/>
    <property type="match status" value="1"/>
</dbReference>
<dbReference type="Proteomes" id="UP000051686">
    <property type="component" value="Unassembled WGS sequence"/>
</dbReference>
<evidence type="ECO:0000259" key="7">
    <source>
        <dbReference type="Pfam" id="PF00248"/>
    </source>
</evidence>
<evidence type="ECO:0000256" key="5">
    <source>
        <dbReference type="PIRSR" id="PIRSR000097-2"/>
    </source>
</evidence>
<feature type="domain" description="NADP-dependent oxidoreductase" evidence="7">
    <location>
        <begin position="42"/>
        <end position="271"/>
    </location>
</feature>
<dbReference type="PROSITE" id="PS00798">
    <property type="entry name" value="ALDOKETO_REDUCTASE_1"/>
    <property type="match status" value="1"/>
</dbReference>
<dbReference type="PRINTS" id="PR00069">
    <property type="entry name" value="ALDKETRDTASE"/>
</dbReference>
<dbReference type="SUPFAM" id="SSF51430">
    <property type="entry name" value="NAD(P)-linked oxidoreductase"/>
    <property type="match status" value="1"/>
</dbReference>
<reference evidence="8 9" key="1">
    <citation type="journal article" date="2015" name="Genome Announc.">
        <title>Expanding the biotechnology potential of lactobacilli through comparative genomics of 213 strains and associated genera.</title>
        <authorList>
            <person name="Sun Z."/>
            <person name="Harris H.M."/>
            <person name="McCann A."/>
            <person name="Guo C."/>
            <person name="Argimon S."/>
            <person name="Zhang W."/>
            <person name="Yang X."/>
            <person name="Jeffery I.B."/>
            <person name="Cooney J.C."/>
            <person name="Kagawa T.F."/>
            <person name="Liu W."/>
            <person name="Song Y."/>
            <person name="Salvetti E."/>
            <person name="Wrobel A."/>
            <person name="Rasinkangas P."/>
            <person name="Parkhill J."/>
            <person name="Rea M.C."/>
            <person name="O'Sullivan O."/>
            <person name="Ritari J."/>
            <person name="Douillard F.P."/>
            <person name="Paul Ross R."/>
            <person name="Yang R."/>
            <person name="Briner A.E."/>
            <person name="Felis G.E."/>
            <person name="de Vos W.M."/>
            <person name="Barrangou R."/>
            <person name="Klaenhammer T.R."/>
            <person name="Caufield P.W."/>
            <person name="Cui Y."/>
            <person name="Zhang H."/>
            <person name="O'Toole P.W."/>
        </authorList>
    </citation>
    <scope>NUCLEOTIDE SEQUENCE [LARGE SCALE GENOMIC DNA]</scope>
    <source>
        <strain evidence="8 9">DSM 19972</strain>
    </source>
</reference>
<dbReference type="PROSITE" id="PS00063">
    <property type="entry name" value="ALDOKETO_REDUCTASE_3"/>
    <property type="match status" value="1"/>
</dbReference>
<sequence>MKEGLLLKQNLTAQVPMLNLRDGNQLPQIGFDTFKLKGAQGVNIIQQALKNGYRALDTAVNYENEGSVGKAIRCSSLQREEIFISSKLPGRHHKYKEAVEEIQESLYRTQLDYFDLYLIHWPNPLKDQYVEAWQALIDAQRFGLVRSIGVSNFLPEHLDRLKKETGILPVVNQIELHPYWSQQQQLKYDREHEIATQAWSPLGRANDVLQDPVIKEIAVQHKKTVPQIILRWETQLGVSVIPKSSSTLRQLQNLALFDFELSKAEVAKIIDLDQKNGRTNNQNPAVYQEF</sequence>
<dbReference type="InterPro" id="IPR023210">
    <property type="entry name" value="NADP_OxRdtase_dom"/>
</dbReference>
<name>A0A0R1MP40_9LACO</name>
<dbReference type="PANTHER" id="PTHR43827">
    <property type="entry name" value="2,5-DIKETO-D-GLUCONIC ACID REDUCTASE"/>
    <property type="match status" value="1"/>
</dbReference>
<evidence type="ECO:0000256" key="3">
    <source>
        <dbReference type="ARBA" id="ARBA00023002"/>
    </source>
</evidence>
<dbReference type="InterPro" id="IPR018170">
    <property type="entry name" value="Aldo/ket_reductase_CS"/>
</dbReference>
<accession>A0A0R1MP40</accession>
<keyword evidence="9" id="KW-1185">Reference proteome</keyword>
<proteinExistence type="inferred from homology"/>
<dbReference type="EMBL" id="AZEH01000014">
    <property type="protein sequence ID" value="KRL06203.1"/>
    <property type="molecule type" value="Genomic_DNA"/>
</dbReference>
<evidence type="ECO:0000313" key="9">
    <source>
        <dbReference type="Proteomes" id="UP000051686"/>
    </source>
</evidence>
<dbReference type="PROSITE" id="PS00062">
    <property type="entry name" value="ALDOKETO_REDUCTASE_2"/>
    <property type="match status" value="1"/>
</dbReference>
<protein>
    <submittedName>
        <fullName evidence="8">2,5-diketo-D-gluconic acid reductase</fullName>
    </submittedName>
</protein>
<dbReference type="AlphaFoldDB" id="A0A0R1MP40"/>
<evidence type="ECO:0000313" key="8">
    <source>
        <dbReference type="EMBL" id="KRL06203.1"/>
    </source>
</evidence>
<evidence type="ECO:0000256" key="6">
    <source>
        <dbReference type="PIRSR" id="PIRSR000097-3"/>
    </source>
</evidence>
<evidence type="ECO:0000256" key="2">
    <source>
        <dbReference type="ARBA" id="ARBA00022857"/>
    </source>
</evidence>
<dbReference type="GO" id="GO:0016616">
    <property type="term" value="F:oxidoreductase activity, acting on the CH-OH group of donors, NAD or NADP as acceptor"/>
    <property type="evidence" value="ECO:0007669"/>
    <property type="project" value="UniProtKB-ARBA"/>
</dbReference>
<dbReference type="PATRIC" id="fig|1423777.3.peg.213"/>
<dbReference type="STRING" id="1423777.FD46_GL000202"/>
<dbReference type="FunFam" id="3.20.20.100:FF:000002">
    <property type="entry name" value="2,5-diketo-D-gluconic acid reductase A"/>
    <property type="match status" value="1"/>
</dbReference>
<dbReference type="InterPro" id="IPR020471">
    <property type="entry name" value="AKR"/>
</dbReference>
<gene>
    <name evidence="8" type="ORF">FD46_GL000202</name>
</gene>
<evidence type="ECO:0000256" key="4">
    <source>
        <dbReference type="PIRSR" id="PIRSR000097-1"/>
    </source>
</evidence>
<dbReference type="InterPro" id="IPR036812">
    <property type="entry name" value="NAD(P)_OxRdtase_dom_sf"/>
</dbReference>
<evidence type="ECO:0000256" key="1">
    <source>
        <dbReference type="ARBA" id="ARBA00007905"/>
    </source>
</evidence>
<organism evidence="8 9">
    <name type="scientific">Liquorilactobacillus oeni DSM 19972</name>
    <dbReference type="NCBI Taxonomy" id="1423777"/>
    <lineage>
        <taxon>Bacteria</taxon>
        <taxon>Bacillati</taxon>
        <taxon>Bacillota</taxon>
        <taxon>Bacilli</taxon>
        <taxon>Lactobacillales</taxon>
        <taxon>Lactobacillaceae</taxon>
        <taxon>Liquorilactobacillus</taxon>
    </lineage>
</organism>
<feature type="active site" description="Proton donor" evidence="4">
    <location>
        <position position="62"/>
    </location>
</feature>
<comment type="similarity">
    <text evidence="1">Belongs to the aldo/keto reductase family.</text>
</comment>
<feature type="site" description="Lowers pKa of active site Tyr" evidence="6">
    <location>
        <position position="87"/>
    </location>
</feature>